<feature type="compositionally biased region" description="Acidic residues" evidence="1">
    <location>
        <begin position="22"/>
        <end position="40"/>
    </location>
</feature>
<feature type="compositionally biased region" description="Basic and acidic residues" evidence="1">
    <location>
        <begin position="1"/>
        <end position="10"/>
    </location>
</feature>
<accession>A0A1V2IG47</accession>
<comment type="caution">
    <text evidence="2">The sequence shown here is derived from an EMBL/GenBank/DDBJ whole genome shotgun (WGS) entry which is preliminary data.</text>
</comment>
<dbReference type="RefSeq" id="WP_076814475.1">
    <property type="nucleotide sequence ID" value="NZ_MOMC01000013.1"/>
</dbReference>
<evidence type="ECO:0000313" key="3">
    <source>
        <dbReference type="Proteomes" id="UP000188929"/>
    </source>
</evidence>
<evidence type="ECO:0000256" key="1">
    <source>
        <dbReference type="SAM" id="MobiDB-lite"/>
    </source>
</evidence>
<dbReference type="STRING" id="1834516.BL253_06505"/>
<evidence type="ECO:0000313" key="2">
    <source>
        <dbReference type="EMBL" id="ONH32134.1"/>
    </source>
</evidence>
<feature type="region of interest" description="Disordered" evidence="1">
    <location>
        <begin position="80"/>
        <end position="99"/>
    </location>
</feature>
<dbReference type="EMBL" id="MOMC01000013">
    <property type="protein sequence ID" value="ONH32134.1"/>
    <property type="molecule type" value="Genomic_DNA"/>
</dbReference>
<reference evidence="3" key="1">
    <citation type="submission" date="2016-10" db="EMBL/GenBank/DDBJ databases">
        <title>Frankia sp. NRRL B-16386 Genome sequencing.</title>
        <authorList>
            <person name="Ghodhbane-Gtari F."/>
            <person name="Swanson E."/>
            <person name="Gueddou A."/>
            <person name="Hezbri K."/>
            <person name="Ktari K."/>
            <person name="Nouioui I."/>
            <person name="Morris K."/>
            <person name="Simpson S."/>
            <person name="Abebe-Akele F."/>
            <person name="Thomas K."/>
            <person name="Gtari M."/>
            <person name="Tisa L.S."/>
        </authorList>
    </citation>
    <scope>NUCLEOTIDE SEQUENCE [LARGE SCALE GENOMIC DNA]</scope>
    <source>
        <strain evidence="3">NRRL B-16386</strain>
    </source>
</reference>
<name>A0A1V2IG47_9ACTN</name>
<dbReference type="AlphaFoldDB" id="A0A1V2IG47"/>
<organism evidence="2 3">
    <name type="scientific">Pseudofrankia asymbiotica</name>
    <dbReference type="NCBI Taxonomy" id="1834516"/>
    <lineage>
        <taxon>Bacteria</taxon>
        <taxon>Bacillati</taxon>
        <taxon>Actinomycetota</taxon>
        <taxon>Actinomycetes</taxon>
        <taxon>Frankiales</taxon>
        <taxon>Frankiaceae</taxon>
        <taxon>Pseudofrankia</taxon>
    </lineage>
</organism>
<protein>
    <submittedName>
        <fullName evidence="2">Uncharacterized protein</fullName>
    </submittedName>
</protein>
<keyword evidence="3" id="KW-1185">Reference proteome</keyword>
<sequence>MRLWRRDGRHPTAATSPAGGVDLEELDDREELGGLDEPEEAAAGPGGASGPVMLTLTTREQIEKTAVAEAAPKVVRVRPGRGAFGGVASGGGCGPGCSH</sequence>
<gene>
    <name evidence="2" type="ORF">BL253_06505</name>
</gene>
<dbReference type="Proteomes" id="UP000188929">
    <property type="component" value="Unassembled WGS sequence"/>
</dbReference>
<feature type="region of interest" description="Disordered" evidence="1">
    <location>
        <begin position="1"/>
        <end position="52"/>
    </location>
</feature>
<proteinExistence type="predicted"/>
<feature type="compositionally biased region" description="Gly residues" evidence="1">
    <location>
        <begin position="82"/>
        <end position="99"/>
    </location>
</feature>